<feature type="transmembrane region" description="Helical" evidence="12">
    <location>
        <begin position="23"/>
        <end position="44"/>
    </location>
</feature>
<dbReference type="GO" id="GO:0000172">
    <property type="term" value="C:ribonuclease MRP complex"/>
    <property type="evidence" value="ECO:0007669"/>
    <property type="project" value="InterPro"/>
</dbReference>
<evidence type="ECO:0000256" key="6">
    <source>
        <dbReference type="ARBA" id="ARBA00022694"/>
    </source>
</evidence>
<evidence type="ECO:0000256" key="9">
    <source>
        <dbReference type="ARBA" id="ARBA00023034"/>
    </source>
</evidence>
<comment type="subcellular location">
    <subcellularLocation>
        <location evidence="3">Golgi apparatus membrane</location>
        <topology evidence="3">Single-pass type I membrane protein</topology>
    </subcellularLocation>
    <subcellularLocation>
        <location evidence="2">Nucleus</location>
        <location evidence="2">Nucleolus</location>
    </subcellularLocation>
</comment>
<proteinExistence type="inferred from homology"/>
<organism evidence="13 14">
    <name type="scientific">Cylicocyclus nassatus</name>
    <name type="common">Nematode worm</name>
    <dbReference type="NCBI Taxonomy" id="53992"/>
    <lineage>
        <taxon>Eukaryota</taxon>
        <taxon>Metazoa</taxon>
        <taxon>Ecdysozoa</taxon>
        <taxon>Nematoda</taxon>
        <taxon>Chromadorea</taxon>
        <taxon>Rhabditida</taxon>
        <taxon>Rhabditina</taxon>
        <taxon>Rhabditomorpha</taxon>
        <taxon>Strongyloidea</taxon>
        <taxon>Strongylidae</taxon>
        <taxon>Cylicocyclus</taxon>
    </lineage>
</organism>
<dbReference type="PANTHER" id="PTHR15314">
    <property type="entry name" value="RIBONUCLEASE P PROTEIN SUBUNIT P20"/>
    <property type="match status" value="1"/>
</dbReference>
<keyword evidence="9" id="KW-0333">Golgi apparatus</keyword>
<evidence type="ECO:0000256" key="10">
    <source>
        <dbReference type="ARBA" id="ARBA00023136"/>
    </source>
</evidence>
<keyword evidence="8 12" id="KW-1133">Transmembrane helix</keyword>
<keyword evidence="6" id="KW-0819">tRNA processing</keyword>
<dbReference type="AlphaFoldDB" id="A0AA36GYW7"/>
<gene>
    <name evidence="13" type="ORF">CYNAS_LOCUS12825</name>
</gene>
<dbReference type="EMBL" id="CATQJL010000305">
    <property type="protein sequence ID" value="CAJ0600842.1"/>
    <property type="molecule type" value="Genomic_DNA"/>
</dbReference>
<dbReference type="Pfam" id="PF12328">
    <property type="entry name" value="Rpp20"/>
    <property type="match status" value="1"/>
</dbReference>
<sequence length="211" mass="23956">MLTNAPWKEEHLRKEHDYCKLSAIFNFQSLISVILLLICTCAYIRSFAPKLVDRNKEGLLGVFWKLARIGERLSPWLPSSIMAPVRTGRIDENTFEIKKRQPQKPSGIRGGHNNFYVTKKTSISATMKRVEEILHNKGTEIYIHGLGASLNRAMVLALEIQKTFTNGVSLNITTSTVNVTDDLFPMSDEFEMGIRNRPLSAVQIHICRIQV</sequence>
<comment type="similarity">
    <text evidence="4">Belongs to the KISH family.</text>
</comment>
<dbReference type="GO" id="GO:0003676">
    <property type="term" value="F:nucleic acid binding"/>
    <property type="evidence" value="ECO:0007669"/>
    <property type="project" value="InterPro"/>
</dbReference>
<dbReference type="InterPro" id="IPR009653">
    <property type="entry name" value="Ksh1"/>
</dbReference>
<evidence type="ECO:0000313" key="14">
    <source>
        <dbReference type="Proteomes" id="UP001176961"/>
    </source>
</evidence>
<dbReference type="Proteomes" id="UP001176961">
    <property type="component" value="Unassembled WGS sequence"/>
</dbReference>
<keyword evidence="5 12" id="KW-0812">Transmembrane</keyword>
<name>A0AA36GYW7_CYLNA</name>
<keyword evidence="14" id="KW-1185">Reference proteome</keyword>
<evidence type="ECO:0000256" key="3">
    <source>
        <dbReference type="ARBA" id="ARBA00004614"/>
    </source>
</evidence>
<evidence type="ECO:0000256" key="7">
    <source>
        <dbReference type="ARBA" id="ARBA00022729"/>
    </source>
</evidence>
<keyword evidence="10 12" id="KW-0472">Membrane</keyword>
<evidence type="ECO:0000256" key="11">
    <source>
        <dbReference type="ARBA" id="ARBA00023242"/>
    </source>
</evidence>
<keyword evidence="7" id="KW-0732">Signal</keyword>
<evidence type="ECO:0000256" key="5">
    <source>
        <dbReference type="ARBA" id="ARBA00022692"/>
    </source>
</evidence>
<evidence type="ECO:0000256" key="8">
    <source>
        <dbReference type="ARBA" id="ARBA00022989"/>
    </source>
</evidence>
<reference evidence="13" key="1">
    <citation type="submission" date="2023-07" db="EMBL/GenBank/DDBJ databases">
        <authorList>
            <consortium name="CYATHOMIX"/>
        </authorList>
    </citation>
    <scope>NUCLEOTIDE SEQUENCE</scope>
    <source>
        <strain evidence="13">N/A</strain>
    </source>
</reference>
<comment type="caution">
    <text evidence="13">The sequence shown here is derived from an EMBL/GenBank/DDBJ whole genome shotgun (WGS) entry which is preliminary data.</text>
</comment>
<evidence type="ECO:0000256" key="2">
    <source>
        <dbReference type="ARBA" id="ARBA00004604"/>
    </source>
</evidence>
<dbReference type="Gene3D" id="3.30.110.20">
    <property type="entry name" value="Alba-like domain"/>
    <property type="match status" value="1"/>
</dbReference>
<accession>A0AA36GYW7</accession>
<protein>
    <submittedName>
        <fullName evidence="13">Uncharacterized protein</fullName>
    </submittedName>
</protein>
<comment type="function">
    <text evidence="1">Involved in the early part of the secretory pathway.</text>
</comment>
<evidence type="ECO:0000256" key="12">
    <source>
        <dbReference type="SAM" id="Phobius"/>
    </source>
</evidence>
<evidence type="ECO:0000256" key="1">
    <source>
        <dbReference type="ARBA" id="ARBA00002154"/>
    </source>
</evidence>
<dbReference type="GO" id="GO:0001682">
    <property type="term" value="P:tRNA 5'-leader removal"/>
    <property type="evidence" value="ECO:0007669"/>
    <property type="project" value="InterPro"/>
</dbReference>
<dbReference type="InterPro" id="IPR014612">
    <property type="entry name" value="Pop7/Rpp20"/>
</dbReference>
<keyword evidence="11" id="KW-0539">Nucleus</keyword>
<dbReference type="GO" id="GO:0005655">
    <property type="term" value="C:nucleolar ribonuclease P complex"/>
    <property type="evidence" value="ECO:0007669"/>
    <property type="project" value="InterPro"/>
</dbReference>
<dbReference type="InterPro" id="IPR036882">
    <property type="entry name" value="Alba-like_dom_sf"/>
</dbReference>
<dbReference type="PANTHER" id="PTHR15314:SF1">
    <property type="entry name" value="RIBONUCLEASE P PROTEIN SUBUNIT P20"/>
    <property type="match status" value="1"/>
</dbReference>
<evidence type="ECO:0000313" key="13">
    <source>
        <dbReference type="EMBL" id="CAJ0600842.1"/>
    </source>
</evidence>
<dbReference type="GO" id="GO:0000139">
    <property type="term" value="C:Golgi membrane"/>
    <property type="evidence" value="ECO:0007669"/>
    <property type="project" value="UniProtKB-SubCell"/>
</dbReference>
<evidence type="ECO:0000256" key="4">
    <source>
        <dbReference type="ARBA" id="ARBA00008961"/>
    </source>
</evidence>
<dbReference type="Pfam" id="PF06842">
    <property type="entry name" value="DUF1242"/>
    <property type="match status" value="1"/>
</dbReference>
<dbReference type="SUPFAM" id="SSF82704">
    <property type="entry name" value="AlbA-like"/>
    <property type="match status" value="1"/>
</dbReference>